<accession>A0A0M0LQK1</accession>
<protein>
    <submittedName>
        <fullName evidence="1">Uncharacterized protein</fullName>
    </submittedName>
</protein>
<reference evidence="2" key="1">
    <citation type="journal article" date="2015" name="PLoS Genet.">
        <title>Genome Sequence and Transcriptome Analyses of Chrysochromulina tobin: Metabolic Tools for Enhanced Algal Fitness in the Prominent Order Prymnesiales (Haptophyceae).</title>
        <authorList>
            <person name="Hovde B.T."/>
            <person name="Deodato C.R."/>
            <person name="Hunsperger H.M."/>
            <person name="Ryken S.A."/>
            <person name="Yost W."/>
            <person name="Jha R.K."/>
            <person name="Patterson J."/>
            <person name="Monnat R.J. Jr."/>
            <person name="Barlow S.B."/>
            <person name="Starkenburg S.R."/>
            <person name="Cattolico R.A."/>
        </authorList>
    </citation>
    <scope>NUCLEOTIDE SEQUENCE</scope>
    <source>
        <strain evidence="2">CCMP291</strain>
    </source>
</reference>
<comment type="caution">
    <text evidence="1">The sequence shown here is derived from an EMBL/GenBank/DDBJ whole genome shotgun (WGS) entry which is preliminary data.</text>
</comment>
<name>A0A0M0LQK1_9EUKA</name>
<evidence type="ECO:0000313" key="1">
    <source>
        <dbReference type="EMBL" id="KOO53345.1"/>
    </source>
</evidence>
<proteinExistence type="predicted"/>
<dbReference type="EMBL" id="JWZX01000274">
    <property type="protein sequence ID" value="KOO53345.1"/>
    <property type="molecule type" value="Genomic_DNA"/>
</dbReference>
<dbReference type="AlphaFoldDB" id="A0A0M0LQK1"/>
<keyword evidence="2" id="KW-1185">Reference proteome</keyword>
<dbReference type="Proteomes" id="UP000037460">
    <property type="component" value="Unassembled WGS sequence"/>
</dbReference>
<evidence type="ECO:0000313" key="2">
    <source>
        <dbReference type="Proteomes" id="UP000037460"/>
    </source>
</evidence>
<gene>
    <name evidence="1" type="ORF">Ctob_009871</name>
</gene>
<sequence>MEDFILIQRRGSPTAATALRTLYSAIATCTSSSSAPPSTLAKSWYRLGFLLNRHGGLVKAASLALEHAITLNPDTAGPPNAELMLLKLAELESEHVRNDVKDLKLEIKTHYTEARRLNPSLASHLFTKQYGESSFMEVLERIDERRAARDGVDARDLARQMPSDLERCVEAQSMRDVHRLRGRQGDVDRADALDRILHELVAKGTKVPKAPYVRD</sequence>
<organism evidence="1 2">
    <name type="scientific">Chrysochromulina tobinii</name>
    <dbReference type="NCBI Taxonomy" id="1460289"/>
    <lineage>
        <taxon>Eukaryota</taxon>
        <taxon>Haptista</taxon>
        <taxon>Haptophyta</taxon>
        <taxon>Prymnesiophyceae</taxon>
        <taxon>Prymnesiales</taxon>
        <taxon>Chrysochromulinaceae</taxon>
        <taxon>Chrysochromulina</taxon>
    </lineage>
</organism>